<dbReference type="SMART" id="SM00855">
    <property type="entry name" value="PGAM"/>
    <property type="match status" value="1"/>
</dbReference>
<name>A0ABS6U2V4_9PSEU</name>
<dbReference type="EMBL" id="JADQDF010000001">
    <property type="protein sequence ID" value="MBW0126496.1"/>
    <property type="molecule type" value="Genomic_DNA"/>
</dbReference>
<dbReference type="InterPro" id="IPR050275">
    <property type="entry name" value="PGM_Phosphatase"/>
</dbReference>
<dbReference type="PANTHER" id="PTHR48100">
    <property type="entry name" value="BROAD-SPECIFICITY PHOSPHATASE YOR283W-RELATED"/>
    <property type="match status" value="1"/>
</dbReference>
<reference evidence="1 2" key="1">
    <citation type="submission" date="2020-11" db="EMBL/GenBank/DDBJ databases">
        <title>Pseudonocardia abyssalis sp. nov. and Pseudonocardia oceani sp. nov., description and phylogenomic analysis of two novel actinomycetes isolated from the deep Southern Ocean.</title>
        <authorList>
            <person name="Parra J."/>
        </authorList>
    </citation>
    <scope>NUCLEOTIDE SEQUENCE [LARGE SCALE GENOMIC DNA]</scope>
    <source>
        <strain evidence="2">KRD185</strain>
    </source>
</reference>
<proteinExistence type="predicted"/>
<keyword evidence="2" id="KW-1185">Reference proteome</keyword>
<gene>
    <name evidence="1" type="ORF">I4I82_02145</name>
</gene>
<comment type="caution">
    <text evidence="1">The sequence shown here is derived from an EMBL/GenBank/DDBJ whole genome shotgun (WGS) entry which is preliminary data.</text>
</comment>
<dbReference type="Proteomes" id="UP000694300">
    <property type="component" value="Unassembled WGS sequence"/>
</dbReference>
<dbReference type="Pfam" id="PF00300">
    <property type="entry name" value="His_Phos_1"/>
    <property type="match status" value="1"/>
</dbReference>
<accession>A0ABS6U2V4</accession>
<dbReference type="InterPro" id="IPR013078">
    <property type="entry name" value="His_Pase_superF_clade-1"/>
</dbReference>
<protein>
    <submittedName>
        <fullName evidence="1">Histidine phosphatase family protein</fullName>
    </submittedName>
</protein>
<dbReference type="PANTHER" id="PTHR48100:SF10">
    <property type="entry name" value="2-CARBOXY-D-ARABINITOL-1-PHOSPHATASE-RELATED"/>
    <property type="match status" value="1"/>
</dbReference>
<dbReference type="RefSeq" id="WP_218595035.1">
    <property type="nucleotide sequence ID" value="NZ_JADQDE010000290.1"/>
</dbReference>
<evidence type="ECO:0000313" key="1">
    <source>
        <dbReference type="EMBL" id="MBW0126496.1"/>
    </source>
</evidence>
<organism evidence="1 2">
    <name type="scientific">Pseudonocardia oceani</name>
    <dbReference type="NCBI Taxonomy" id="2792013"/>
    <lineage>
        <taxon>Bacteria</taxon>
        <taxon>Bacillati</taxon>
        <taxon>Actinomycetota</taxon>
        <taxon>Actinomycetes</taxon>
        <taxon>Pseudonocardiales</taxon>
        <taxon>Pseudonocardiaceae</taxon>
        <taxon>Pseudonocardia</taxon>
    </lineage>
</organism>
<evidence type="ECO:0000313" key="2">
    <source>
        <dbReference type="Proteomes" id="UP000694300"/>
    </source>
</evidence>
<sequence length="193" mass="20396">MSSRITLVSHSSTSATNSAAFASDEPLDARGAGRVEQARGRLPRAVRVLTSPALACRQTADGLGLSAVIEPALADWDPGRWRGRMLDEVVAAEPHAVTAWLSEPDSAPHGGESRVQLLARVADWLDTVPDDGGHTVAVTHPAVVRSAVLAALDAPLSAFWRIDIAPLTATQLRGSPGRWTLRSTAAPLVPRHD</sequence>